<evidence type="ECO:0000313" key="2">
    <source>
        <dbReference type="EMBL" id="KAJ7332615.1"/>
    </source>
</evidence>
<reference evidence="2" key="1">
    <citation type="journal article" date="2023" name="DNA Res.">
        <title>Chromosome-level genome assembly of Phrynocephalus forsythii using third-generation DNA sequencing and Hi-C analysis.</title>
        <authorList>
            <person name="Qi Y."/>
            <person name="Zhao W."/>
            <person name="Zhao Y."/>
            <person name="Niu C."/>
            <person name="Cao S."/>
            <person name="Zhang Y."/>
        </authorList>
    </citation>
    <scope>NUCLEOTIDE SEQUENCE</scope>
    <source>
        <tissue evidence="2">Muscle</tissue>
    </source>
</reference>
<dbReference type="PANTHER" id="PTHR36873">
    <property type="entry name" value="HYPOTHETICAL GENE SUPPORTED BY BC079057"/>
    <property type="match status" value="1"/>
</dbReference>
<evidence type="ECO:0000256" key="1">
    <source>
        <dbReference type="SAM" id="MobiDB-lite"/>
    </source>
</evidence>
<proteinExistence type="predicted"/>
<dbReference type="EMBL" id="JAPFRF010000005">
    <property type="protein sequence ID" value="KAJ7332615.1"/>
    <property type="molecule type" value="Genomic_DNA"/>
</dbReference>
<gene>
    <name evidence="2" type="ORF">JRQ81_014795</name>
</gene>
<accession>A0A9Q0XYD9</accession>
<dbReference type="InterPro" id="IPR027847">
    <property type="entry name" value="DUF4545"/>
</dbReference>
<organism evidence="2 3">
    <name type="scientific">Phrynocephalus forsythii</name>
    <dbReference type="NCBI Taxonomy" id="171643"/>
    <lineage>
        <taxon>Eukaryota</taxon>
        <taxon>Metazoa</taxon>
        <taxon>Chordata</taxon>
        <taxon>Craniata</taxon>
        <taxon>Vertebrata</taxon>
        <taxon>Euteleostomi</taxon>
        <taxon>Lepidosauria</taxon>
        <taxon>Squamata</taxon>
        <taxon>Bifurcata</taxon>
        <taxon>Unidentata</taxon>
        <taxon>Episquamata</taxon>
        <taxon>Toxicofera</taxon>
        <taxon>Iguania</taxon>
        <taxon>Acrodonta</taxon>
        <taxon>Agamidae</taxon>
        <taxon>Agaminae</taxon>
        <taxon>Phrynocephalus</taxon>
    </lineage>
</organism>
<dbReference type="AlphaFoldDB" id="A0A9Q0XYD9"/>
<feature type="region of interest" description="Disordered" evidence="1">
    <location>
        <begin position="518"/>
        <end position="599"/>
    </location>
</feature>
<dbReference type="Proteomes" id="UP001142489">
    <property type="component" value="Unassembled WGS sequence"/>
</dbReference>
<sequence length="632" mass="71917">MTHRVLLKLDVMKHYEKKKLSKYDMTECRNLGKVQFNPYPRTPLLLDFKLDYDVKSNISEVPSTTHVMQCNKGSFHQRERLQSGSRAQINRTNYSGKLAVRPLSAPSYLGHKPNEQRGNLQSLDEGFMILKITSKAKPAHWQTMEVQKRGVPEQYLLNYLPTGTSRQDEAMIVTAEKDDTTDRSIICDEGSNQTAQEAPGSESQVKFCINGNLSSDSLKARKDNLLKGYITNKEGIKKSFVHYEDMDLKKKAYIPLCIEDEMEKPDAKVIRAGCPKKSHSPVTMSESFPVLHHYEECQEKYVLNRWLALSGNKAFYDINKRGEVCMHLNPVLQNNYNESIAIIGSRESPPPKVMAKRKKKPTLSGKPKRITIQVLSVEKAPCYVSAISQKTDPFLQKIHRRITRTDSRHSVAGRNIQQKTSESNKAVLMIHGVNPQSTKYPHFTSSGLVARVKSQLPIFWEKQFTSADEIRKKGRMVFVDYIPISKPIPIHRCGEELFDQAPKPPAIDDCTKVRAMETNQSESCNQDTLEQKPFLDENRSGDMDFTTPEHLSSIQKSRERPSRPTSSLSTRGFEAEENSFGAQKSRILDKHSEEKQITPSHCPVISIPTAQFETSELHRDQNMQEFSDIQGK</sequence>
<feature type="compositionally biased region" description="Polar residues" evidence="1">
    <location>
        <begin position="518"/>
        <end position="528"/>
    </location>
</feature>
<keyword evidence="3" id="KW-1185">Reference proteome</keyword>
<feature type="compositionally biased region" description="Basic and acidic residues" evidence="1">
    <location>
        <begin position="529"/>
        <end position="542"/>
    </location>
</feature>
<protein>
    <submittedName>
        <fullName evidence="2">Uncharacterized protein</fullName>
    </submittedName>
</protein>
<feature type="compositionally biased region" description="Basic and acidic residues" evidence="1">
    <location>
        <begin position="586"/>
        <end position="596"/>
    </location>
</feature>
<name>A0A9Q0XYD9_9SAUR</name>
<dbReference type="PANTHER" id="PTHR36873:SF1">
    <property type="entry name" value="HYPOTHETICAL GENE SUPPORTED BY BC079057"/>
    <property type="match status" value="1"/>
</dbReference>
<dbReference type="OrthoDB" id="9905507at2759"/>
<evidence type="ECO:0000313" key="3">
    <source>
        <dbReference type="Proteomes" id="UP001142489"/>
    </source>
</evidence>
<dbReference type="Pfam" id="PF15078">
    <property type="entry name" value="DUF4545"/>
    <property type="match status" value="1"/>
</dbReference>
<comment type="caution">
    <text evidence="2">The sequence shown here is derived from an EMBL/GenBank/DDBJ whole genome shotgun (WGS) entry which is preliminary data.</text>
</comment>